<dbReference type="AlphaFoldDB" id="A0A3N4YP21"/>
<feature type="transmembrane region" description="Helical" evidence="6">
    <location>
        <begin position="166"/>
        <end position="187"/>
    </location>
</feature>
<keyword evidence="2" id="KW-1003">Cell membrane</keyword>
<evidence type="ECO:0000313" key="8">
    <source>
        <dbReference type="Proteomes" id="UP000280501"/>
    </source>
</evidence>
<evidence type="ECO:0000313" key="7">
    <source>
        <dbReference type="EMBL" id="RPF21206.1"/>
    </source>
</evidence>
<dbReference type="RefSeq" id="WP_170177020.1">
    <property type="nucleotide sequence ID" value="NZ_RKQZ01000001.1"/>
</dbReference>
<name>A0A3N4YP21_9MICO</name>
<organism evidence="7 8">
    <name type="scientific">Myceligenerans xiligouense</name>
    <dbReference type="NCBI Taxonomy" id="253184"/>
    <lineage>
        <taxon>Bacteria</taxon>
        <taxon>Bacillati</taxon>
        <taxon>Actinomycetota</taxon>
        <taxon>Actinomycetes</taxon>
        <taxon>Micrococcales</taxon>
        <taxon>Promicromonosporaceae</taxon>
        <taxon>Myceligenerans</taxon>
    </lineage>
</organism>
<comment type="caution">
    <text evidence="7">The sequence shown here is derived from an EMBL/GenBank/DDBJ whole genome shotgun (WGS) entry which is preliminary data.</text>
</comment>
<evidence type="ECO:0000256" key="1">
    <source>
        <dbReference type="ARBA" id="ARBA00004651"/>
    </source>
</evidence>
<evidence type="ECO:0000256" key="5">
    <source>
        <dbReference type="ARBA" id="ARBA00023136"/>
    </source>
</evidence>
<evidence type="ECO:0000256" key="2">
    <source>
        <dbReference type="ARBA" id="ARBA00022475"/>
    </source>
</evidence>
<proteinExistence type="predicted"/>
<keyword evidence="3 6" id="KW-0812">Transmembrane</keyword>
<evidence type="ECO:0000256" key="6">
    <source>
        <dbReference type="SAM" id="Phobius"/>
    </source>
</evidence>
<comment type="subcellular location">
    <subcellularLocation>
        <location evidence="1">Cell membrane</location>
        <topology evidence="1">Multi-pass membrane protein</topology>
    </subcellularLocation>
</comment>
<dbReference type="EMBL" id="RKQZ01000001">
    <property type="protein sequence ID" value="RPF21206.1"/>
    <property type="molecule type" value="Genomic_DNA"/>
</dbReference>
<dbReference type="Proteomes" id="UP000280501">
    <property type="component" value="Unassembled WGS sequence"/>
</dbReference>
<reference evidence="7 8" key="1">
    <citation type="submission" date="2018-11" db="EMBL/GenBank/DDBJ databases">
        <title>Sequencing the genomes of 1000 actinobacteria strains.</title>
        <authorList>
            <person name="Klenk H.-P."/>
        </authorList>
    </citation>
    <scope>NUCLEOTIDE SEQUENCE [LARGE SCALE GENOMIC DNA]</scope>
    <source>
        <strain evidence="7 8">DSM 15700</strain>
    </source>
</reference>
<feature type="transmembrane region" description="Helical" evidence="6">
    <location>
        <begin position="64"/>
        <end position="83"/>
    </location>
</feature>
<dbReference type="InterPro" id="IPR022791">
    <property type="entry name" value="L-PG_synthase/AglD"/>
</dbReference>
<accession>A0A3N4YP21</accession>
<keyword evidence="4 6" id="KW-1133">Transmembrane helix</keyword>
<feature type="transmembrane region" description="Helical" evidence="6">
    <location>
        <begin position="277"/>
        <end position="298"/>
    </location>
</feature>
<dbReference type="Pfam" id="PF03706">
    <property type="entry name" value="LPG_synthase_TM"/>
    <property type="match status" value="1"/>
</dbReference>
<feature type="transmembrane region" description="Helical" evidence="6">
    <location>
        <begin position="137"/>
        <end position="160"/>
    </location>
</feature>
<protein>
    <recommendedName>
        <fullName evidence="9">Lysylphosphatidylglycerol synthase-like protein</fullName>
    </recommendedName>
</protein>
<evidence type="ECO:0000256" key="4">
    <source>
        <dbReference type="ARBA" id="ARBA00022989"/>
    </source>
</evidence>
<feature type="transmembrane region" description="Helical" evidence="6">
    <location>
        <begin position="27"/>
        <end position="44"/>
    </location>
</feature>
<keyword evidence="8" id="KW-1185">Reference proteome</keyword>
<sequence length="342" mass="35121">MSASRRPLRHAITTLGRLAGRPAVRRTLWLLAGCVVTASILLALRSSLDEGGLTALRMFDSAAIAWPLAGGLVANVVGVWLSMRAWRVFVDGPSVDPRSTTRIFYVGFLSKFVPGRVWGILAQIEVGRAAGVDARRIVSAFFLSMATGLLAGALLGVATVPLAFEASFLATTLVVAGTVAAVVVVAWPRLLTRAVRRAVTAAGRAEVVEATPAEVRTSLLLATSGWVLSGAHVGLLSLAAGAGTGAAVVAGIGGFAAATVAGTLAVVFPDGIGVREVALTAVLAAILPLDGAIAIVLMSRLLCLVGEVLLCGSWLLVDLVRRRRGTPPDGTRQLVGAGAGER</sequence>
<evidence type="ECO:0008006" key="9">
    <source>
        <dbReference type="Google" id="ProtNLM"/>
    </source>
</evidence>
<keyword evidence="5 6" id="KW-0472">Membrane</keyword>
<feature type="transmembrane region" description="Helical" evidence="6">
    <location>
        <begin position="246"/>
        <end position="268"/>
    </location>
</feature>
<gene>
    <name evidence="7" type="ORF">EDD34_1829</name>
</gene>
<dbReference type="GO" id="GO:0005886">
    <property type="term" value="C:plasma membrane"/>
    <property type="evidence" value="ECO:0007669"/>
    <property type="project" value="UniProtKB-SubCell"/>
</dbReference>
<feature type="transmembrane region" description="Helical" evidence="6">
    <location>
        <begin position="219"/>
        <end position="240"/>
    </location>
</feature>
<evidence type="ECO:0000256" key="3">
    <source>
        <dbReference type="ARBA" id="ARBA00022692"/>
    </source>
</evidence>